<evidence type="ECO:0000259" key="8">
    <source>
        <dbReference type="Pfam" id="PF23231"/>
    </source>
</evidence>
<feature type="compositionally biased region" description="Polar residues" evidence="7">
    <location>
        <begin position="14"/>
        <end position="24"/>
    </location>
</feature>
<feature type="coiled-coil region" evidence="6">
    <location>
        <begin position="1112"/>
        <end position="1151"/>
    </location>
</feature>
<keyword evidence="10" id="KW-1185">Reference proteome</keyword>
<feature type="region of interest" description="Disordered" evidence="7">
    <location>
        <begin position="1"/>
        <end position="96"/>
    </location>
</feature>
<comment type="subunit">
    <text evidence="3">Associated with the spliceosome.</text>
</comment>
<dbReference type="InterPro" id="IPR003107">
    <property type="entry name" value="HAT"/>
</dbReference>
<dbReference type="SMART" id="SM00386">
    <property type="entry name" value="HAT"/>
    <property type="match status" value="4"/>
</dbReference>
<dbReference type="InParanoid" id="F4RW08"/>
<dbReference type="HOGENOM" id="CLU_262724_0_0_1"/>
<dbReference type="KEGG" id="mlr:MELLADRAFT_117324"/>
<feature type="region of interest" description="Disordered" evidence="7">
    <location>
        <begin position="546"/>
        <end position="565"/>
    </location>
</feature>
<feature type="compositionally biased region" description="Polar residues" evidence="7">
    <location>
        <begin position="552"/>
        <end position="562"/>
    </location>
</feature>
<dbReference type="GeneID" id="18925993"/>
<dbReference type="FunCoup" id="F4RW08">
    <property type="interactions" value="254"/>
</dbReference>
<dbReference type="PANTHER" id="PTHR13471:SF0">
    <property type="entry name" value="NUCLEAR EXOSOME REGULATOR NRDE2"/>
    <property type="match status" value="1"/>
</dbReference>
<dbReference type="PANTHER" id="PTHR13471">
    <property type="entry name" value="TETRATRICOPEPTIDE-LIKE HELICAL"/>
    <property type="match status" value="1"/>
</dbReference>
<keyword evidence="6" id="KW-0175">Coiled coil</keyword>
<organism evidence="10">
    <name type="scientific">Melampsora larici-populina (strain 98AG31 / pathotype 3-4-7)</name>
    <name type="common">Poplar leaf rust fungus</name>
    <dbReference type="NCBI Taxonomy" id="747676"/>
    <lineage>
        <taxon>Eukaryota</taxon>
        <taxon>Fungi</taxon>
        <taxon>Dikarya</taxon>
        <taxon>Basidiomycota</taxon>
        <taxon>Pucciniomycotina</taxon>
        <taxon>Pucciniomycetes</taxon>
        <taxon>Pucciniales</taxon>
        <taxon>Melampsoraceae</taxon>
        <taxon>Melampsora</taxon>
    </lineage>
</organism>
<evidence type="ECO:0000256" key="2">
    <source>
        <dbReference type="ARBA" id="ARBA00009265"/>
    </source>
</evidence>
<dbReference type="GO" id="GO:0071013">
    <property type="term" value="C:catalytic step 2 spliceosome"/>
    <property type="evidence" value="ECO:0007669"/>
    <property type="project" value="TreeGrafter"/>
</dbReference>
<comment type="subcellular location">
    <subcellularLocation>
        <location evidence="1">Nucleus</location>
    </subcellularLocation>
</comment>
<dbReference type="InterPro" id="IPR013633">
    <property type="entry name" value="NRDE-2"/>
</dbReference>
<dbReference type="EMBL" id="GL883124">
    <property type="protein sequence ID" value="EGG03451.1"/>
    <property type="molecule type" value="Genomic_DNA"/>
</dbReference>
<feature type="compositionally biased region" description="Basic and acidic residues" evidence="7">
    <location>
        <begin position="82"/>
        <end position="92"/>
    </location>
</feature>
<dbReference type="Pfam" id="PF23231">
    <property type="entry name" value="HAT_Syf1_CNRKL1_C"/>
    <property type="match status" value="1"/>
</dbReference>
<dbReference type="STRING" id="747676.F4RW08"/>
<dbReference type="Proteomes" id="UP000001072">
    <property type="component" value="Unassembled WGS sequence"/>
</dbReference>
<dbReference type="Gene3D" id="1.25.40.10">
    <property type="entry name" value="Tetratricopeptide repeat domain"/>
    <property type="match status" value="2"/>
</dbReference>
<feature type="compositionally biased region" description="Basic and acidic residues" evidence="7">
    <location>
        <begin position="52"/>
        <end position="65"/>
    </location>
</feature>
<evidence type="ECO:0000256" key="7">
    <source>
        <dbReference type="SAM" id="MobiDB-lite"/>
    </source>
</evidence>
<feature type="domain" description="Pre-mRNA-splicing factor Syf1/CRNKL1-like C-terminal HAT-repeats" evidence="8">
    <location>
        <begin position="770"/>
        <end position="1067"/>
    </location>
</feature>
<dbReference type="GO" id="GO:0031048">
    <property type="term" value="P:regulatory ncRNA-mediated heterochromatin formation"/>
    <property type="evidence" value="ECO:0007669"/>
    <property type="project" value="TreeGrafter"/>
</dbReference>
<keyword evidence="4" id="KW-0677">Repeat</keyword>
<dbReference type="RefSeq" id="XP_007413245.1">
    <property type="nucleotide sequence ID" value="XM_007413183.1"/>
</dbReference>
<protein>
    <recommendedName>
        <fullName evidence="8">Pre-mRNA-splicing factor Syf1/CRNKL1-like C-terminal HAT-repeats domain-containing protein</fullName>
    </recommendedName>
</protein>
<dbReference type="OrthoDB" id="297219at2759"/>
<dbReference type="SUPFAM" id="SSF48452">
    <property type="entry name" value="TPR-like"/>
    <property type="match status" value="2"/>
</dbReference>
<gene>
    <name evidence="9" type="ORF">MELLADRAFT_117324</name>
</gene>
<evidence type="ECO:0000256" key="1">
    <source>
        <dbReference type="ARBA" id="ARBA00004123"/>
    </source>
</evidence>
<evidence type="ECO:0000256" key="4">
    <source>
        <dbReference type="ARBA" id="ARBA00022737"/>
    </source>
</evidence>
<evidence type="ECO:0000256" key="6">
    <source>
        <dbReference type="SAM" id="Coils"/>
    </source>
</evidence>
<sequence length="1156" mass="132497">MDQPPSFDSFPSHLAQSSSLQPPTVNVPAPSFDSFPDLPSNEPRDQVAGSKSKSDKKSKNRTDTKRTKKLPTQSSSRSTHISKPEGDRKLESSYDPADTFLDSLGLGLEKGIVNSEVKKIKSEKSKNKKLRSTEDELKQSKRIKIEKESKTSSKLSNQSLLYSNPQEKKLFYTDLREDTFNLHNGKPDKGKVPNYRRIGAGRVLGIHHRWRITLDSAYRGNGLKLSEEGRRKAISITDEATFQLLNDKNLKRIVIPKSSSESPAGPAASFISIDERLRADGQMRPPPKPEPRSIFDETYAEEVDSDGDAFDYLPPEEDGGESVLERLNKLKGDLERKSKDDPSDTETWLALVNLQDEMKELGMVGLRAKQTDIDQDAVRKHVQGTSDLKLTYLKEALRVKSNQNDESILLAYMRAYCDQPDVDSSQEWRKMLDSHPGVTGLWIAYVDWRQTDAGSMNVTEMVEVYEELIDRLVRRADDKADDRGFHERAVAAFQAIIELNFLSPVAHAQSTSELLEDFELFWDSEVPRIGETGSIGWSRYSSDVEFSPPSPVTQHPESSPDPSQFGAWQETELKILGPTRTSDPDSDDDPFRCVLFDDIRNLLFRVSTFDSKQALLYSFLSFMGLCLPPPDVDTNVAFFTDPFLSSEICDTVDRQAFFWPNIEPVTAVDINGMRESLSGIRDPLKTPFRVFPSDQRQLFSDPTKWFTSFLPNTSDIPFIQNALALLRTSTVLEKDLYFTLCVIAFEARLDVTSAIKMTKEILSKDQSCLLLWDTYARLCLLKGKVKTARDVYVKTLSLVEEERQDLTLIWYSWAEMETDLGNCGLAARILARATKCLDVTPAVLAATTVEQPAATVLLRTRRAFMSRISTVFHSDAPQDMIRQRVSDATAFATLQYTSEGFESSCDIFETTIKAIEDLNSLAEEEELWMNYCRIIYQHIKNHRSYKPFELRKILKRSVEKFKNNSIFLSLFAFNESRMKIDNETRRLIEGCLLKNEMSVTSNSWLFAIWVEMHLNVTGYNQVAVRRLFERALLNQRTKSSFQLWKLYIEFEIRNENYTRARSIITRSHAACPWVKDLYLLPFSPKLSTVYQNVTEQKRMLRLCDEKGIRIKDRKIFKKIEEIEKEIERLEDEDEEMMIEDLEQRNELEERKRLLPY</sequence>
<keyword evidence="5" id="KW-0539">Nucleus</keyword>
<feature type="compositionally biased region" description="Polar residues" evidence="7">
    <location>
        <begin position="70"/>
        <end position="81"/>
    </location>
</feature>
<evidence type="ECO:0000313" key="9">
    <source>
        <dbReference type="EMBL" id="EGG03451.1"/>
    </source>
</evidence>
<reference evidence="10" key="1">
    <citation type="journal article" date="2011" name="Proc. Natl. Acad. Sci. U.S.A.">
        <title>Obligate biotrophy features unraveled by the genomic analysis of rust fungi.</title>
        <authorList>
            <person name="Duplessis S."/>
            <person name="Cuomo C.A."/>
            <person name="Lin Y.-C."/>
            <person name="Aerts A."/>
            <person name="Tisserant E."/>
            <person name="Veneault-Fourrey C."/>
            <person name="Joly D.L."/>
            <person name="Hacquard S."/>
            <person name="Amselem J."/>
            <person name="Cantarel B.L."/>
            <person name="Chiu R."/>
            <person name="Coutinho P.M."/>
            <person name="Feau N."/>
            <person name="Field M."/>
            <person name="Frey P."/>
            <person name="Gelhaye E."/>
            <person name="Goldberg J."/>
            <person name="Grabherr M.G."/>
            <person name="Kodira C.D."/>
            <person name="Kohler A."/>
            <person name="Kuees U."/>
            <person name="Lindquist E.A."/>
            <person name="Lucas S.M."/>
            <person name="Mago R."/>
            <person name="Mauceli E."/>
            <person name="Morin E."/>
            <person name="Murat C."/>
            <person name="Pangilinan J.L."/>
            <person name="Park R."/>
            <person name="Pearson M."/>
            <person name="Quesneville H."/>
            <person name="Rouhier N."/>
            <person name="Sakthikumar S."/>
            <person name="Salamov A.A."/>
            <person name="Schmutz J."/>
            <person name="Selles B."/>
            <person name="Shapiro H."/>
            <person name="Tanguay P."/>
            <person name="Tuskan G.A."/>
            <person name="Henrissat B."/>
            <person name="Van de Peer Y."/>
            <person name="Rouze P."/>
            <person name="Ellis J.G."/>
            <person name="Dodds P.N."/>
            <person name="Schein J.E."/>
            <person name="Zhong S."/>
            <person name="Hamelin R.C."/>
            <person name="Grigoriev I.V."/>
            <person name="Szabo L.J."/>
            <person name="Martin F."/>
        </authorList>
    </citation>
    <scope>NUCLEOTIDE SEQUENCE [LARGE SCALE GENOMIC DNA]</scope>
    <source>
        <strain evidence="10">98AG31 / pathotype 3-4-7</strain>
    </source>
</reference>
<feature type="region of interest" description="Disordered" evidence="7">
    <location>
        <begin position="121"/>
        <end position="159"/>
    </location>
</feature>
<feature type="compositionally biased region" description="Basic and acidic residues" evidence="7">
    <location>
        <begin position="121"/>
        <end position="151"/>
    </location>
</feature>
<dbReference type="Pfam" id="PF08424">
    <property type="entry name" value="NRDE-2"/>
    <property type="match status" value="1"/>
</dbReference>
<dbReference type="InterPro" id="IPR055430">
    <property type="entry name" value="HAT_Syf1_CNRKL1_C"/>
</dbReference>
<evidence type="ECO:0000256" key="5">
    <source>
        <dbReference type="ARBA" id="ARBA00023242"/>
    </source>
</evidence>
<dbReference type="AlphaFoldDB" id="F4RW08"/>
<evidence type="ECO:0000256" key="3">
    <source>
        <dbReference type="ARBA" id="ARBA00011524"/>
    </source>
</evidence>
<accession>F4RW08</accession>
<dbReference type="GO" id="GO:0006396">
    <property type="term" value="P:RNA processing"/>
    <property type="evidence" value="ECO:0007669"/>
    <property type="project" value="InterPro"/>
</dbReference>
<dbReference type="GO" id="GO:1902369">
    <property type="term" value="P:negative regulation of RNA catabolic process"/>
    <property type="evidence" value="ECO:0007669"/>
    <property type="project" value="TreeGrafter"/>
</dbReference>
<proteinExistence type="inferred from homology"/>
<evidence type="ECO:0000313" key="10">
    <source>
        <dbReference type="Proteomes" id="UP000001072"/>
    </source>
</evidence>
<name>F4RW08_MELLP</name>
<comment type="similarity">
    <text evidence="2">Belongs to the NRDE2 family.</text>
</comment>
<dbReference type="eggNOG" id="KOG1972">
    <property type="taxonomic scope" value="Eukaryota"/>
</dbReference>
<dbReference type="VEuPathDB" id="FungiDB:MELLADRAFT_117324"/>
<dbReference type="InterPro" id="IPR011990">
    <property type="entry name" value="TPR-like_helical_dom_sf"/>
</dbReference>